<keyword evidence="2" id="KW-1185">Reference proteome</keyword>
<dbReference type="OrthoDB" id="19223at10239"/>
<dbReference type="GeneID" id="20003957"/>
<dbReference type="InterPro" id="IPR020201">
    <property type="entry name" value="AcMNPV_Orf52"/>
</dbReference>
<reference evidence="1 2" key="1">
    <citation type="journal article" date="2015" name="Genome Announc.">
        <title>A Distinct Group II Alphabaculovirus Isolated from a Peridroma Species.</title>
        <authorList>
            <person name="Rohrmann G.F."/>
            <person name="Erlandson M.A."/>
            <person name="Theilmann D.A."/>
        </authorList>
    </citation>
    <scope>NUCLEOTIDE SEQUENCE [LARGE SCALE GENOMIC DNA]</scope>
    <source>
        <strain evidence="1">GR_167</strain>
    </source>
</reference>
<accession>A0A068LK78</accession>
<name>A0A068LK78_9ABAC</name>
<dbReference type="RefSeq" id="YP_009049869.1">
    <property type="nucleotide sequence ID" value="NC_024625.1"/>
</dbReference>
<dbReference type="EMBL" id="KM009991">
    <property type="protein sequence ID" value="AIE47774.1"/>
    <property type="molecule type" value="Genomic_DNA"/>
</dbReference>
<dbReference type="Pfam" id="PF11077">
    <property type="entry name" value="DUF2616"/>
    <property type="match status" value="1"/>
</dbReference>
<dbReference type="Proteomes" id="UP000203240">
    <property type="component" value="Segment"/>
</dbReference>
<sequence>MELIKPFVKYSRMYRRTTDSGVKQSIYNQWRGEVRQHVDELDDAREQRLCGFCYAPHTAAHRFCTQCLFPLRDEEFITYCMLSVCYYETSCDSPTHRNVYRQRLKMTWYEHERQNKLYEVAHRRCIQCRQLCRNVGAKFTYFNDKMFCSKCLFPMFIVTIY</sequence>
<protein>
    <submittedName>
        <fullName evidence="1">Ac52-like protein</fullName>
    </submittedName>
</protein>
<gene>
    <name evidence="1" type="ORF">pesp043</name>
</gene>
<proteinExistence type="predicted"/>
<evidence type="ECO:0000313" key="2">
    <source>
        <dbReference type="Proteomes" id="UP000203240"/>
    </source>
</evidence>
<organism evidence="1 2">
    <name type="scientific">Peridroma alphabaculovirus</name>
    <dbReference type="NCBI Taxonomy" id="1346829"/>
    <lineage>
        <taxon>Viruses</taxon>
        <taxon>Viruses incertae sedis</taxon>
        <taxon>Naldaviricetes</taxon>
        <taxon>Lefavirales</taxon>
        <taxon>Baculoviridae</taxon>
        <taxon>Alphabaculovirus</taxon>
    </lineage>
</organism>
<evidence type="ECO:0000313" key="1">
    <source>
        <dbReference type="EMBL" id="AIE47774.1"/>
    </source>
</evidence>